<organism evidence="4 5">
    <name type="scientific">Sphingobacterium wenxiniae</name>
    <dbReference type="NCBI Taxonomy" id="683125"/>
    <lineage>
        <taxon>Bacteria</taxon>
        <taxon>Pseudomonadati</taxon>
        <taxon>Bacteroidota</taxon>
        <taxon>Sphingobacteriia</taxon>
        <taxon>Sphingobacteriales</taxon>
        <taxon>Sphingobacteriaceae</taxon>
        <taxon>Sphingobacterium</taxon>
    </lineage>
</organism>
<dbReference type="CDD" id="cd00761">
    <property type="entry name" value="Glyco_tranf_GTA_type"/>
    <property type="match status" value="1"/>
</dbReference>
<keyword evidence="2 4" id="KW-0808">Transferase</keyword>
<dbReference type="OrthoDB" id="927791at2"/>
<evidence type="ECO:0000313" key="4">
    <source>
        <dbReference type="EMBL" id="SFT10741.1"/>
    </source>
</evidence>
<dbReference type="RefSeq" id="WP_093367076.1">
    <property type="nucleotide sequence ID" value="NZ_FOZZ01000012.1"/>
</dbReference>
<evidence type="ECO:0000256" key="2">
    <source>
        <dbReference type="ARBA" id="ARBA00022679"/>
    </source>
</evidence>
<dbReference type="InterPro" id="IPR001173">
    <property type="entry name" value="Glyco_trans_2-like"/>
</dbReference>
<evidence type="ECO:0000259" key="3">
    <source>
        <dbReference type="Pfam" id="PF00535"/>
    </source>
</evidence>
<feature type="domain" description="Glycosyltransferase 2-like" evidence="3">
    <location>
        <begin position="8"/>
        <end position="170"/>
    </location>
</feature>
<reference evidence="4 5" key="1">
    <citation type="submission" date="2016-10" db="EMBL/GenBank/DDBJ databases">
        <authorList>
            <person name="de Groot N.N."/>
        </authorList>
    </citation>
    <scope>NUCLEOTIDE SEQUENCE [LARGE SCALE GENOMIC DNA]</scope>
    <source>
        <strain evidence="4 5">DSM 22789</strain>
    </source>
</reference>
<dbReference type="PANTHER" id="PTHR22916:SF51">
    <property type="entry name" value="GLYCOSYLTRANSFERASE EPSH-RELATED"/>
    <property type="match status" value="1"/>
</dbReference>
<gene>
    <name evidence="4" type="ORF">SAMN05660206_11254</name>
</gene>
<keyword evidence="5" id="KW-1185">Reference proteome</keyword>
<dbReference type="SUPFAM" id="SSF53448">
    <property type="entry name" value="Nucleotide-diphospho-sugar transferases"/>
    <property type="match status" value="1"/>
</dbReference>
<evidence type="ECO:0000256" key="1">
    <source>
        <dbReference type="ARBA" id="ARBA00022676"/>
    </source>
</evidence>
<proteinExistence type="predicted"/>
<dbReference type="InterPro" id="IPR029044">
    <property type="entry name" value="Nucleotide-diphossugar_trans"/>
</dbReference>
<keyword evidence="1" id="KW-0328">Glycosyltransferase</keyword>
<dbReference type="GO" id="GO:0016758">
    <property type="term" value="F:hexosyltransferase activity"/>
    <property type="evidence" value="ECO:0007669"/>
    <property type="project" value="UniProtKB-ARBA"/>
</dbReference>
<dbReference type="Gene3D" id="3.90.550.10">
    <property type="entry name" value="Spore Coat Polysaccharide Biosynthesis Protein SpsA, Chain A"/>
    <property type="match status" value="1"/>
</dbReference>
<dbReference type="EMBL" id="FOZZ01000012">
    <property type="protein sequence ID" value="SFT10741.1"/>
    <property type="molecule type" value="Genomic_DNA"/>
</dbReference>
<dbReference type="Pfam" id="PF00535">
    <property type="entry name" value="Glycos_transf_2"/>
    <property type="match status" value="1"/>
</dbReference>
<evidence type="ECO:0000313" key="5">
    <source>
        <dbReference type="Proteomes" id="UP000198785"/>
    </source>
</evidence>
<name>A0A1I6VAJ6_9SPHI</name>
<dbReference type="STRING" id="683125.SAMN05660206_11254"/>
<accession>A0A1I6VAJ6</accession>
<dbReference type="PANTHER" id="PTHR22916">
    <property type="entry name" value="GLYCOSYLTRANSFERASE"/>
    <property type="match status" value="1"/>
</dbReference>
<protein>
    <submittedName>
        <fullName evidence="4">Glycosyl transferase family 2</fullName>
    </submittedName>
</protein>
<sequence>MIREALISIVIPVYNVEKYILACLESLIHQSYTKIEIILVDDGSNDASPSICDEYALRDSRIKVLHQTNQGLSAARNIGIEYSKGEYIAFVDSDDIVHRDYILHLYNTIGEADIAVCRLKKFTDGEKLQLANSVSCTSRTFTGKEANNNLFHHDLGIHMAVVTNKLFNRTLWENFRFPLGVLHEDIAIIYKILDRVALIKFLDCQLYFYRQRQNSITMLRTFKSLVDEYQALTEQTLFFQDRQQFTASRNANRSRKTLFLLHPFPQNWDVWKDYSILDILKDDLRTETKVKLLLKKLSPTLFHKL</sequence>
<dbReference type="AlphaFoldDB" id="A0A1I6VAJ6"/>
<dbReference type="Proteomes" id="UP000198785">
    <property type="component" value="Unassembled WGS sequence"/>
</dbReference>